<reference evidence="2 3" key="1">
    <citation type="submission" date="2019-12" db="EMBL/GenBank/DDBJ databases">
        <authorList>
            <person name="Alioto T."/>
            <person name="Alioto T."/>
            <person name="Gomez Garrido J."/>
        </authorList>
    </citation>
    <scope>NUCLEOTIDE SEQUENCE [LARGE SCALE GENOMIC DNA]</scope>
</reference>
<sequence length="106" mass="11513">MGICSSWNMQALTVFREKLDPLINKQPEASLGHKSTNGKPKPDVKLGDSQNCEVLENKEKSISAPVAESGKERTVSPIMDGDTFTIKLAEFPPWIACRAAPVCRGA</sequence>
<dbReference type="Gramene" id="OE9A089064T1">
    <property type="protein sequence ID" value="OE9A089064C1"/>
    <property type="gene ID" value="OE9A089064"/>
</dbReference>
<evidence type="ECO:0000313" key="2">
    <source>
        <dbReference type="EMBL" id="CAA2998097.1"/>
    </source>
</evidence>
<name>A0A8S0T073_OLEEU</name>
<gene>
    <name evidence="2" type="ORF">OLEA9_A089064</name>
</gene>
<evidence type="ECO:0000313" key="3">
    <source>
        <dbReference type="Proteomes" id="UP000594638"/>
    </source>
</evidence>
<dbReference type="AlphaFoldDB" id="A0A8S0T073"/>
<protein>
    <submittedName>
        <fullName evidence="2">Uncharacterized protein</fullName>
    </submittedName>
</protein>
<proteinExistence type="predicted"/>
<keyword evidence="3" id="KW-1185">Reference proteome</keyword>
<dbReference type="EMBL" id="CACTIH010005580">
    <property type="protein sequence ID" value="CAA2998097.1"/>
    <property type="molecule type" value="Genomic_DNA"/>
</dbReference>
<accession>A0A8S0T073</accession>
<evidence type="ECO:0000256" key="1">
    <source>
        <dbReference type="SAM" id="MobiDB-lite"/>
    </source>
</evidence>
<comment type="caution">
    <text evidence="2">The sequence shown here is derived from an EMBL/GenBank/DDBJ whole genome shotgun (WGS) entry which is preliminary data.</text>
</comment>
<organism evidence="2 3">
    <name type="scientific">Olea europaea subsp. europaea</name>
    <dbReference type="NCBI Taxonomy" id="158383"/>
    <lineage>
        <taxon>Eukaryota</taxon>
        <taxon>Viridiplantae</taxon>
        <taxon>Streptophyta</taxon>
        <taxon>Embryophyta</taxon>
        <taxon>Tracheophyta</taxon>
        <taxon>Spermatophyta</taxon>
        <taxon>Magnoliopsida</taxon>
        <taxon>eudicotyledons</taxon>
        <taxon>Gunneridae</taxon>
        <taxon>Pentapetalae</taxon>
        <taxon>asterids</taxon>
        <taxon>lamiids</taxon>
        <taxon>Lamiales</taxon>
        <taxon>Oleaceae</taxon>
        <taxon>Oleeae</taxon>
        <taxon>Olea</taxon>
    </lineage>
</organism>
<dbReference type="Proteomes" id="UP000594638">
    <property type="component" value="Unassembled WGS sequence"/>
</dbReference>
<feature type="region of interest" description="Disordered" evidence="1">
    <location>
        <begin position="26"/>
        <end position="46"/>
    </location>
</feature>